<comment type="caution">
    <text evidence="1">The sequence shown here is derived from an EMBL/GenBank/DDBJ whole genome shotgun (WGS) entry which is preliminary data.</text>
</comment>
<proteinExistence type="predicted"/>
<protein>
    <submittedName>
        <fullName evidence="1">Uncharacterized protein</fullName>
    </submittedName>
</protein>
<accession>A0ABR2AST5</accession>
<dbReference type="EMBL" id="JBBPBM010000328">
    <property type="protein sequence ID" value="KAK8497149.1"/>
    <property type="molecule type" value="Genomic_DNA"/>
</dbReference>
<evidence type="ECO:0000313" key="1">
    <source>
        <dbReference type="EMBL" id="KAK8497149.1"/>
    </source>
</evidence>
<keyword evidence="2" id="KW-1185">Reference proteome</keyword>
<evidence type="ECO:0000313" key="2">
    <source>
        <dbReference type="Proteomes" id="UP001472677"/>
    </source>
</evidence>
<dbReference type="Proteomes" id="UP001472677">
    <property type="component" value="Unassembled WGS sequence"/>
</dbReference>
<reference evidence="1 2" key="1">
    <citation type="journal article" date="2024" name="G3 (Bethesda)">
        <title>Genome assembly of Hibiscus sabdariffa L. provides insights into metabolisms of medicinal natural products.</title>
        <authorList>
            <person name="Kim T."/>
        </authorList>
    </citation>
    <scope>NUCLEOTIDE SEQUENCE [LARGE SCALE GENOMIC DNA]</scope>
    <source>
        <strain evidence="1">TK-2024</strain>
        <tissue evidence="1">Old leaves</tissue>
    </source>
</reference>
<organism evidence="1 2">
    <name type="scientific">Hibiscus sabdariffa</name>
    <name type="common">roselle</name>
    <dbReference type="NCBI Taxonomy" id="183260"/>
    <lineage>
        <taxon>Eukaryota</taxon>
        <taxon>Viridiplantae</taxon>
        <taxon>Streptophyta</taxon>
        <taxon>Embryophyta</taxon>
        <taxon>Tracheophyta</taxon>
        <taxon>Spermatophyta</taxon>
        <taxon>Magnoliopsida</taxon>
        <taxon>eudicotyledons</taxon>
        <taxon>Gunneridae</taxon>
        <taxon>Pentapetalae</taxon>
        <taxon>rosids</taxon>
        <taxon>malvids</taxon>
        <taxon>Malvales</taxon>
        <taxon>Malvaceae</taxon>
        <taxon>Malvoideae</taxon>
        <taxon>Hibiscus</taxon>
    </lineage>
</organism>
<name>A0ABR2AST5_9ROSI</name>
<sequence>MQPWARLLMSTGASHQKSWPSRLHIYHLQILEDKENNSLMSRSVASKETLPTSMVLICNDNRKHDFRNLDDNSKLST</sequence>
<gene>
    <name evidence="1" type="ORF">V6N12_046735</name>
</gene>